<dbReference type="RefSeq" id="WP_103044561.1">
    <property type="nucleotide sequence ID" value="NZ_BAABBP010000017.1"/>
</dbReference>
<sequence length="114" mass="12259">MKKMFALLAAASLAWTFSVQAAEGDATAKKPLTPQQQRMKTCNADAKTQALKGDERKAFMKQCLSGKTAAPAAAQESTQQTRMKTCNAEAKTKQLAGDERKAFMKSCLSDKPAA</sequence>
<organism evidence="2 3">
    <name type="scientific">Comamonas faecalis</name>
    <dbReference type="NCBI Taxonomy" id="1387849"/>
    <lineage>
        <taxon>Bacteria</taxon>
        <taxon>Pseudomonadati</taxon>
        <taxon>Pseudomonadota</taxon>
        <taxon>Betaproteobacteria</taxon>
        <taxon>Burkholderiales</taxon>
        <taxon>Comamonadaceae</taxon>
        <taxon>Comamonas</taxon>
    </lineage>
</organism>
<evidence type="ECO:0000256" key="1">
    <source>
        <dbReference type="SAM" id="SignalP"/>
    </source>
</evidence>
<dbReference type="Proteomes" id="UP001501627">
    <property type="component" value="Unassembled WGS sequence"/>
</dbReference>
<comment type="caution">
    <text evidence="2">The sequence shown here is derived from an EMBL/GenBank/DDBJ whole genome shotgun (WGS) entry which is preliminary data.</text>
</comment>
<dbReference type="EMBL" id="BAABBP010000017">
    <property type="protein sequence ID" value="GAA3997119.1"/>
    <property type="molecule type" value="Genomic_DNA"/>
</dbReference>
<dbReference type="Pfam" id="PF07769">
    <property type="entry name" value="PsiF_repeat"/>
    <property type="match status" value="2"/>
</dbReference>
<evidence type="ECO:0008006" key="4">
    <source>
        <dbReference type="Google" id="ProtNLM"/>
    </source>
</evidence>
<keyword evidence="3" id="KW-1185">Reference proteome</keyword>
<gene>
    <name evidence="2" type="ORF">GCM10022279_20970</name>
</gene>
<accession>A0ABP7RGL1</accession>
<feature type="chain" id="PRO_5046139658" description="Phosphate starvation-inducible protein PsiF" evidence="1">
    <location>
        <begin position="22"/>
        <end position="114"/>
    </location>
</feature>
<name>A0ABP7RGL1_9BURK</name>
<protein>
    <recommendedName>
        <fullName evidence="4">Phosphate starvation-inducible protein PsiF</fullName>
    </recommendedName>
</protein>
<keyword evidence="1" id="KW-0732">Signal</keyword>
<evidence type="ECO:0000313" key="2">
    <source>
        <dbReference type="EMBL" id="GAA3997119.1"/>
    </source>
</evidence>
<reference evidence="3" key="1">
    <citation type="journal article" date="2019" name="Int. J. Syst. Evol. Microbiol.">
        <title>The Global Catalogue of Microorganisms (GCM) 10K type strain sequencing project: providing services to taxonomists for standard genome sequencing and annotation.</title>
        <authorList>
            <consortium name="The Broad Institute Genomics Platform"/>
            <consortium name="The Broad Institute Genome Sequencing Center for Infectious Disease"/>
            <person name="Wu L."/>
            <person name="Ma J."/>
        </authorList>
    </citation>
    <scope>NUCLEOTIDE SEQUENCE [LARGE SCALE GENOMIC DNA]</scope>
    <source>
        <strain evidence="3">JCM 17561</strain>
    </source>
</reference>
<feature type="signal peptide" evidence="1">
    <location>
        <begin position="1"/>
        <end position="21"/>
    </location>
</feature>
<proteinExistence type="predicted"/>
<dbReference type="InterPro" id="IPR011690">
    <property type="entry name" value="P_starv_induced_PsiF"/>
</dbReference>
<evidence type="ECO:0000313" key="3">
    <source>
        <dbReference type="Proteomes" id="UP001501627"/>
    </source>
</evidence>